<feature type="transmembrane region" description="Helical" evidence="1">
    <location>
        <begin position="14"/>
        <end position="34"/>
    </location>
</feature>
<keyword evidence="1" id="KW-1133">Transmembrane helix</keyword>
<gene>
    <name evidence="2" type="ORF">KDH_68250</name>
</gene>
<keyword evidence="1" id="KW-0812">Transmembrane</keyword>
<dbReference type="EMBL" id="BSRI01000002">
    <property type="protein sequence ID" value="GLV60002.1"/>
    <property type="molecule type" value="Genomic_DNA"/>
</dbReference>
<protein>
    <submittedName>
        <fullName evidence="2">Uncharacterized protein</fullName>
    </submittedName>
</protein>
<organism evidence="2 3">
    <name type="scientific">Dictyobacter halimunensis</name>
    <dbReference type="NCBI Taxonomy" id="3026934"/>
    <lineage>
        <taxon>Bacteria</taxon>
        <taxon>Bacillati</taxon>
        <taxon>Chloroflexota</taxon>
        <taxon>Ktedonobacteria</taxon>
        <taxon>Ktedonobacterales</taxon>
        <taxon>Dictyobacteraceae</taxon>
        <taxon>Dictyobacter</taxon>
    </lineage>
</organism>
<evidence type="ECO:0000256" key="1">
    <source>
        <dbReference type="SAM" id="Phobius"/>
    </source>
</evidence>
<evidence type="ECO:0000313" key="2">
    <source>
        <dbReference type="EMBL" id="GLV60002.1"/>
    </source>
</evidence>
<evidence type="ECO:0000313" key="3">
    <source>
        <dbReference type="Proteomes" id="UP001344906"/>
    </source>
</evidence>
<reference evidence="2 3" key="1">
    <citation type="submission" date="2023-02" db="EMBL/GenBank/DDBJ databases">
        <title>Dictyobacter halimunensis sp. nov., a new member of the class Ktedonobacteria from forest soil in a geothermal area.</title>
        <authorList>
            <person name="Rachmania M.K."/>
            <person name="Ningsih F."/>
            <person name="Sakai Y."/>
            <person name="Yabe S."/>
            <person name="Yokota A."/>
            <person name="Sjamsuridzal W."/>
        </authorList>
    </citation>
    <scope>NUCLEOTIDE SEQUENCE [LARGE SCALE GENOMIC DNA]</scope>
    <source>
        <strain evidence="2 3">S3.2.2.5</strain>
    </source>
</reference>
<dbReference type="Proteomes" id="UP001344906">
    <property type="component" value="Unassembled WGS sequence"/>
</dbReference>
<sequence length="40" mass="4526">MSTRGRSRLLTSRWLLRIFFALVVSGLLVLAFFASNAMSH</sequence>
<keyword evidence="3" id="KW-1185">Reference proteome</keyword>
<dbReference type="RefSeq" id="WP_338256944.1">
    <property type="nucleotide sequence ID" value="NZ_BSRI01000002.1"/>
</dbReference>
<keyword evidence="1" id="KW-0472">Membrane</keyword>
<name>A0ABQ6G5D0_9CHLR</name>
<proteinExistence type="predicted"/>
<comment type="caution">
    <text evidence="2">The sequence shown here is derived from an EMBL/GenBank/DDBJ whole genome shotgun (WGS) entry which is preliminary data.</text>
</comment>
<accession>A0ABQ6G5D0</accession>